<dbReference type="Gene3D" id="3.40.50.620">
    <property type="entry name" value="HUPs"/>
    <property type="match status" value="1"/>
</dbReference>
<evidence type="ECO:0000313" key="3">
    <source>
        <dbReference type="EMBL" id="SLN19291.1"/>
    </source>
</evidence>
<sequence length="144" mass="15558">MPEKFVVGYDGSPAGRRALDFAVSNAKAQGAGLVIAHVLEWSPYSFLTKEEVEERHVRRKEELQRAEKHVISPVREKLDATGLEIETVIRYGHSAEMLLSIAKDAGATQIIVGRDGNGGLAARMFGSTAGSLVQITTLPCTIVP</sequence>
<name>A0A1X6YFA8_9RHOB</name>
<keyword evidence="4" id="KW-1185">Reference proteome</keyword>
<dbReference type="Pfam" id="PF00582">
    <property type="entry name" value="Usp"/>
    <property type="match status" value="1"/>
</dbReference>
<dbReference type="CDD" id="cd00293">
    <property type="entry name" value="USP-like"/>
    <property type="match status" value="1"/>
</dbReference>
<dbReference type="RefSeq" id="WP_085790394.1">
    <property type="nucleotide sequence ID" value="NZ_FWFK01000001.1"/>
</dbReference>
<gene>
    <name evidence="3" type="ORF">ROJ8625_00663</name>
</gene>
<dbReference type="AlphaFoldDB" id="A0A1X6YFA8"/>
<dbReference type="SUPFAM" id="SSF52402">
    <property type="entry name" value="Adenine nucleotide alpha hydrolases-like"/>
    <property type="match status" value="1"/>
</dbReference>
<dbReference type="Proteomes" id="UP000193570">
    <property type="component" value="Unassembled WGS sequence"/>
</dbReference>
<comment type="similarity">
    <text evidence="1">Belongs to the universal stress protein A family.</text>
</comment>
<protein>
    <submittedName>
        <fullName evidence="3">Universal stress protein family protein</fullName>
    </submittedName>
</protein>
<dbReference type="OrthoDB" id="5186731at2"/>
<dbReference type="EMBL" id="FWFK01000001">
    <property type="protein sequence ID" value="SLN19291.1"/>
    <property type="molecule type" value="Genomic_DNA"/>
</dbReference>
<feature type="domain" description="UspA" evidence="2">
    <location>
        <begin position="2"/>
        <end position="144"/>
    </location>
</feature>
<accession>A0A1X6YFA8</accession>
<dbReference type="InterPro" id="IPR014729">
    <property type="entry name" value="Rossmann-like_a/b/a_fold"/>
</dbReference>
<evidence type="ECO:0000259" key="2">
    <source>
        <dbReference type="Pfam" id="PF00582"/>
    </source>
</evidence>
<dbReference type="InterPro" id="IPR006015">
    <property type="entry name" value="Universal_stress_UspA"/>
</dbReference>
<evidence type="ECO:0000256" key="1">
    <source>
        <dbReference type="ARBA" id="ARBA00008791"/>
    </source>
</evidence>
<dbReference type="PANTHER" id="PTHR46268:SF6">
    <property type="entry name" value="UNIVERSAL STRESS PROTEIN UP12"/>
    <property type="match status" value="1"/>
</dbReference>
<dbReference type="PANTHER" id="PTHR46268">
    <property type="entry name" value="STRESS RESPONSE PROTEIN NHAX"/>
    <property type="match status" value="1"/>
</dbReference>
<evidence type="ECO:0000313" key="4">
    <source>
        <dbReference type="Proteomes" id="UP000193570"/>
    </source>
</evidence>
<reference evidence="3 4" key="1">
    <citation type="submission" date="2017-03" db="EMBL/GenBank/DDBJ databases">
        <authorList>
            <person name="Afonso C.L."/>
            <person name="Miller P.J."/>
            <person name="Scott M.A."/>
            <person name="Spackman E."/>
            <person name="Goraichik I."/>
            <person name="Dimitrov K.M."/>
            <person name="Suarez D.L."/>
            <person name="Swayne D.E."/>
        </authorList>
    </citation>
    <scope>NUCLEOTIDE SEQUENCE [LARGE SCALE GENOMIC DNA]</scope>
    <source>
        <strain evidence="3 4">CECT 8625</strain>
    </source>
</reference>
<organism evidence="3 4">
    <name type="scientific">Roseivivax jejudonensis</name>
    <dbReference type="NCBI Taxonomy" id="1529041"/>
    <lineage>
        <taxon>Bacteria</taxon>
        <taxon>Pseudomonadati</taxon>
        <taxon>Pseudomonadota</taxon>
        <taxon>Alphaproteobacteria</taxon>
        <taxon>Rhodobacterales</taxon>
        <taxon>Roseobacteraceae</taxon>
        <taxon>Roseivivax</taxon>
    </lineage>
</organism>
<dbReference type="InterPro" id="IPR006016">
    <property type="entry name" value="UspA"/>
</dbReference>
<proteinExistence type="inferred from homology"/>
<dbReference type="PRINTS" id="PR01438">
    <property type="entry name" value="UNVRSLSTRESS"/>
</dbReference>